<dbReference type="Proteomes" id="UP000195557">
    <property type="component" value="Unassembled WGS sequence"/>
</dbReference>
<gene>
    <name evidence="4" type="ORF">BE221DRAFT_72466</name>
    <name evidence="3" type="ORF">OT_ostta08g01020</name>
</gene>
<evidence type="ECO:0000313" key="4">
    <source>
        <dbReference type="EMBL" id="OUS46858.1"/>
    </source>
</evidence>
<reference evidence="3 5" key="1">
    <citation type="journal article" date="2006" name="Proc. Natl. Acad. Sci. U.S.A.">
        <title>Genome analysis of the smallest free-living eukaryote Ostreococcus tauri unveils many unique features.</title>
        <authorList>
            <person name="Derelle E."/>
            <person name="Ferraz C."/>
            <person name="Rombauts S."/>
            <person name="Rouze P."/>
            <person name="Worden A.Z."/>
            <person name="Robbens S."/>
            <person name="Partensky F."/>
            <person name="Degroeve S."/>
            <person name="Echeynie S."/>
            <person name="Cooke R."/>
            <person name="Saeys Y."/>
            <person name="Wuyts J."/>
            <person name="Jabbari K."/>
            <person name="Bowler C."/>
            <person name="Panaud O."/>
            <person name="Piegu B."/>
            <person name="Ball S.G."/>
            <person name="Ral J.-P."/>
            <person name="Bouget F.-Y."/>
            <person name="Piganeau G."/>
            <person name="De Baets B."/>
            <person name="Picard A."/>
            <person name="Delseny M."/>
            <person name="Demaille J."/>
            <person name="Van de Peer Y."/>
            <person name="Moreau H."/>
        </authorList>
    </citation>
    <scope>NUCLEOTIDE SEQUENCE [LARGE SCALE GENOMIC DNA]</scope>
    <source>
        <strain evidence="3 5">OTTH0595</strain>
    </source>
</reference>
<proteinExistence type="predicted"/>
<dbReference type="Proteomes" id="UP000009170">
    <property type="component" value="Unassembled WGS sequence"/>
</dbReference>
<keyword evidence="2" id="KW-1133">Transmembrane helix</keyword>
<dbReference type="EMBL" id="CAID01000008">
    <property type="protein sequence ID" value="CAL54836.1"/>
    <property type="molecule type" value="Genomic_DNA"/>
</dbReference>
<dbReference type="InParanoid" id="Q013U3"/>
<feature type="region of interest" description="Disordered" evidence="1">
    <location>
        <begin position="88"/>
        <end position="128"/>
    </location>
</feature>
<dbReference type="RefSeq" id="XP_003080668.1">
    <property type="nucleotide sequence ID" value="XM_003080620.1"/>
</dbReference>
<accession>Q013U3</accession>
<protein>
    <submittedName>
        <fullName evidence="3">Unnamed product</fullName>
    </submittedName>
</protein>
<sequence>MSVSASASWHDEKPRHAKDLARELERIRKRAGVPTIEDVEEFYDVGKFAGLGESVLSKAHRRAAPTFVHGEHFRRIVAKTHRDMFGAASKSTASKGTLVKPFSPIRPPLKEGTSRSANSSGDSDSDENEASMSLGALTVIFVVIILTFLALLIGGIIVCDVCAENFRAVTTT</sequence>
<organism evidence="3 5">
    <name type="scientific">Ostreococcus tauri</name>
    <name type="common">Marine green alga</name>
    <dbReference type="NCBI Taxonomy" id="70448"/>
    <lineage>
        <taxon>Eukaryota</taxon>
        <taxon>Viridiplantae</taxon>
        <taxon>Chlorophyta</taxon>
        <taxon>Mamiellophyceae</taxon>
        <taxon>Mamiellales</taxon>
        <taxon>Bathycoccaceae</taxon>
        <taxon>Ostreococcus</taxon>
    </lineage>
</organism>
<keyword evidence="2" id="KW-0472">Membrane</keyword>
<evidence type="ECO:0000313" key="3">
    <source>
        <dbReference type="EMBL" id="CAL54836.1"/>
    </source>
</evidence>
<keyword evidence="5" id="KW-1185">Reference proteome</keyword>
<keyword evidence="2" id="KW-0812">Transmembrane</keyword>
<accession>A0A454Y1H9</accession>
<dbReference type="KEGG" id="ota:OT_ostta08g01020"/>
<accession>A0A1Y5IB89</accession>
<reference evidence="4" key="3">
    <citation type="submission" date="2017-04" db="EMBL/GenBank/DDBJ databases">
        <title>Population genomics of picophytoplankton unveils novel chromosome hypervariability.</title>
        <authorList>
            <consortium name="DOE Joint Genome Institute"/>
            <person name="Blanc-Mathieu R."/>
            <person name="Krasovec M."/>
            <person name="Hebrard M."/>
            <person name="Yau S."/>
            <person name="Desgranges E."/>
            <person name="Martin J."/>
            <person name="Schackwitz W."/>
            <person name="Kuo A."/>
            <person name="Salin G."/>
            <person name="Donnadieu C."/>
            <person name="Desdevises Y."/>
            <person name="Sanchez-Ferandin S."/>
            <person name="Moreau H."/>
            <person name="Rivals E."/>
            <person name="Grigoriev I.V."/>
            <person name="Grimsley N."/>
            <person name="Eyre-Walker A."/>
            <person name="Piganeau G."/>
        </authorList>
    </citation>
    <scope>NUCLEOTIDE SEQUENCE [LARGE SCALE GENOMIC DNA]</scope>
    <source>
        <strain evidence="4">RCC 1115</strain>
    </source>
</reference>
<dbReference type="AlphaFoldDB" id="Q013U3"/>
<evidence type="ECO:0000256" key="2">
    <source>
        <dbReference type="SAM" id="Phobius"/>
    </source>
</evidence>
<evidence type="ECO:0000313" key="5">
    <source>
        <dbReference type="Proteomes" id="UP000009170"/>
    </source>
</evidence>
<name>Q013U3_OSTTA</name>
<evidence type="ECO:0000256" key="1">
    <source>
        <dbReference type="SAM" id="MobiDB-lite"/>
    </source>
</evidence>
<dbReference type="EMBL" id="KZ155780">
    <property type="protein sequence ID" value="OUS46858.1"/>
    <property type="molecule type" value="Genomic_DNA"/>
</dbReference>
<feature type="transmembrane region" description="Helical" evidence="2">
    <location>
        <begin position="134"/>
        <end position="158"/>
    </location>
</feature>
<dbReference type="OMA" id="HASTWRE"/>
<reference evidence="3" key="2">
    <citation type="journal article" date="2014" name="BMC Genomics">
        <title>An improved genome of the model marine alga Ostreococcus tauri unfolds by assessing Illumina de novo assemblies.</title>
        <authorList>
            <person name="Blanc-Mathieu R."/>
            <person name="Verhelst B."/>
            <person name="Derelle E."/>
            <person name="Rombauts S."/>
            <person name="Bouget F.Y."/>
            <person name="Carre I."/>
            <person name="Chateau A."/>
            <person name="Eyre-Walker A."/>
            <person name="Grimsley N."/>
            <person name="Moreau H."/>
            <person name="Piegu B."/>
            <person name="Rivals E."/>
            <person name="Schackwitz W."/>
            <person name="Van de Peer Y."/>
            <person name="Piganeau G."/>
        </authorList>
    </citation>
    <scope>NUCLEOTIDE SEQUENCE</scope>
    <source>
        <strain evidence="3">RCC4221</strain>
    </source>
</reference>
<dbReference type="GeneID" id="9833480"/>